<dbReference type="Gene3D" id="1.25.40.10">
    <property type="entry name" value="Tetratricopeptide repeat domain"/>
    <property type="match status" value="2"/>
</dbReference>
<dbReference type="InterPro" id="IPR011990">
    <property type="entry name" value="TPR-like_helical_dom_sf"/>
</dbReference>
<feature type="region of interest" description="Disordered" evidence="1">
    <location>
        <begin position="1"/>
        <end position="20"/>
    </location>
</feature>
<evidence type="ECO:0000313" key="3">
    <source>
        <dbReference type="Proteomes" id="UP000232638"/>
    </source>
</evidence>
<dbReference type="AlphaFoldDB" id="A0A2K8U3I4"/>
<dbReference type="SUPFAM" id="SSF48452">
    <property type="entry name" value="TPR-like"/>
    <property type="match status" value="2"/>
</dbReference>
<protein>
    <submittedName>
        <fullName evidence="2">Uncharacterized protein</fullName>
    </submittedName>
</protein>
<sequence length="661" mass="71314">MPKKPSKTTQARGQQPEPAQLKGVERLIKARDFASASARARALVQRFPDHCGANRMLVDALYQAGGRGAATLAAHQWAQRRPNSREAQEVLFQLAMERDYALLASRALERLTDLGAATERFHAEPAALAEVLQQPDGSQATLADMERFEIGKLHLEAQDYAGAARELAGVAVTPARNNRVLALFHLGRSAEALSAALDAWQLDPGNLFALGWALQLRLYRGDEGGARGLAVPLAQASARRIEDAQAQLGALLLIWEDQAAWDAFERTNQATWIGEATGTPEAMRLLFGGGAASRLGRGDQARTLWKRALDRHPGLACAEENLAALKRDGVPPAYPALFDLGQVIPIGVLDRLRQGGATGLDARIDQWGINDAYLEAIYLTGDATVRTTVTYLLQRRLDHAAPAAAGPSTRRAATILRDLARLPIGTSQERLGFLDALRKRKLIAAGEAVKFWDGTALQEAQLISTEITREPVPSDLTPDLMRLHGEAVNHLRAGRLEAAETAINTILARAPDQQSVLGNLAALRARQGRGDECRDILRRVVEIHPDYLFARCNLAGLLIEEGDLDAAKALLEGLAERPRMHIQEAFALYGVMAMLSRAQGNDAAAAGLIASLEQMVEDEDDEQLLAMAKERVARATKGGRLKAALGSLVRGAVGAGRPKGG</sequence>
<dbReference type="Proteomes" id="UP000232638">
    <property type="component" value="Chromosome"/>
</dbReference>
<dbReference type="KEGG" id="tsy:THSYN_03640"/>
<accession>A0A2K8U3I4</accession>
<dbReference type="RefSeq" id="WP_216644672.1">
    <property type="nucleotide sequence ID" value="NZ_CP020370.1"/>
</dbReference>
<organism evidence="2 3">
    <name type="scientific">Candidatus Thiodictyon syntrophicum</name>
    <dbReference type="NCBI Taxonomy" id="1166950"/>
    <lineage>
        <taxon>Bacteria</taxon>
        <taxon>Pseudomonadati</taxon>
        <taxon>Pseudomonadota</taxon>
        <taxon>Gammaproteobacteria</taxon>
        <taxon>Chromatiales</taxon>
        <taxon>Chromatiaceae</taxon>
        <taxon>Thiodictyon</taxon>
    </lineage>
</organism>
<evidence type="ECO:0000256" key="1">
    <source>
        <dbReference type="SAM" id="MobiDB-lite"/>
    </source>
</evidence>
<dbReference type="Pfam" id="PF14559">
    <property type="entry name" value="TPR_19"/>
    <property type="match status" value="1"/>
</dbReference>
<proteinExistence type="predicted"/>
<name>A0A2K8U3I4_9GAMM</name>
<evidence type="ECO:0000313" key="2">
    <source>
        <dbReference type="EMBL" id="AUB80143.1"/>
    </source>
</evidence>
<keyword evidence="3" id="KW-1185">Reference proteome</keyword>
<reference evidence="2 3" key="1">
    <citation type="submission" date="2017-03" db="EMBL/GenBank/DDBJ databases">
        <title>Complete genome sequence of Candidatus 'Thiodictyon syntrophicum' sp. nov. strain Cad16T, a photolithoautotroph purple sulfur bacterium isolated from an alpine meromictic lake.</title>
        <authorList>
            <person name="Luedin S.M."/>
            <person name="Pothier J.F."/>
            <person name="Danza F."/>
            <person name="Storelli N."/>
            <person name="Wittwer M."/>
            <person name="Tonolla M."/>
        </authorList>
    </citation>
    <scope>NUCLEOTIDE SEQUENCE [LARGE SCALE GENOMIC DNA]</scope>
    <source>
        <strain evidence="2 3">Cad16T</strain>
    </source>
</reference>
<dbReference type="EMBL" id="CP020370">
    <property type="protein sequence ID" value="AUB80143.1"/>
    <property type="molecule type" value="Genomic_DNA"/>
</dbReference>
<gene>
    <name evidence="2" type="ORF">THSYN_03640</name>
</gene>